<evidence type="ECO:0000256" key="4">
    <source>
        <dbReference type="PIRSR" id="PIRSR000390-2"/>
    </source>
</evidence>
<dbReference type="Pfam" id="PF01041">
    <property type="entry name" value="DegT_DnrJ_EryC1"/>
    <property type="match status" value="1"/>
</dbReference>
<dbReference type="Gene3D" id="3.40.640.10">
    <property type="entry name" value="Type I PLP-dependent aspartate aminotransferase-like (Major domain)"/>
    <property type="match status" value="1"/>
</dbReference>
<dbReference type="InterPro" id="IPR015424">
    <property type="entry name" value="PyrdxlP-dep_Trfase"/>
</dbReference>
<dbReference type="EMBL" id="RQVQ01000001">
    <property type="protein sequence ID" value="RRJ93240.1"/>
    <property type="molecule type" value="Genomic_DNA"/>
</dbReference>
<organism evidence="6 7">
    <name type="scientific">Paenimyroides tangerinum</name>
    <dbReference type="NCBI Taxonomy" id="2488728"/>
    <lineage>
        <taxon>Bacteria</taxon>
        <taxon>Pseudomonadati</taxon>
        <taxon>Bacteroidota</taxon>
        <taxon>Flavobacteriia</taxon>
        <taxon>Flavobacteriales</taxon>
        <taxon>Flavobacteriaceae</taxon>
        <taxon>Paenimyroides</taxon>
    </lineage>
</organism>
<dbReference type="GO" id="GO:0008483">
    <property type="term" value="F:transaminase activity"/>
    <property type="evidence" value="ECO:0007669"/>
    <property type="project" value="UniProtKB-KW"/>
</dbReference>
<evidence type="ECO:0000256" key="3">
    <source>
        <dbReference type="PIRSR" id="PIRSR000390-1"/>
    </source>
</evidence>
<proteinExistence type="inferred from homology"/>
<protein>
    <submittedName>
        <fullName evidence="6">Aminotransferase class V-fold PLP-dependent enzyme</fullName>
    </submittedName>
</protein>
<dbReference type="Proteomes" id="UP000275719">
    <property type="component" value="Unassembled WGS sequence"/>
</dbReference>
<dbReference type="SUPFAM" id="SSF53383">
    <property type="entry name" value="PLP-dependent transferases"/>
    <property type="match status" value="1"/>
</dbReference>
<accession>A0A3P3WDT9</accession>
<keyword evidence="1 4" id="KW-0663">Pyridoxal phosphate</keyword>
<gene>
    <name evidence="6" type="ORF">EG240_00275</name>
</gene>
<dbReference type="InterPro" id="IPR015422">
    <property type="entry name" value="PyrdxlP-dep_Trfase_small"/>
</dbReference>
<dbReference type="PIRSF" id="PIRSF000390">
    <property type="entry name" value="PLP_StrS"/>
    <property type="match status" value="1"/>
</dbReference>
<comment type="similarity">
    <text evidence="2 5">Belongs to the DegT/DnrJ/EryC1 family.</text>
</comment>
<dbReference type="Gene3D" id="3.90.1150.10">
    <property type="entry name" value="Aspartate Aminotransferase, domain 1"/>
    <property type="match status" value="1"/>
</dbReference>
<dbReference type="GO" id="GO:0000271">
    <property type="term" value="P:polysaccharide biosynthetic process"/>
    <property type="evidence" value="ECO:0007669"/>
    <property type="project" value="TreeGrafter"/>
</dbReference>
<dbReference type="OrthoDB" id="9804264at2"/>
<dbReference type="PANTHER" id="PTHR30244">
    <property type="entry name" value="TRANSAMINASE"/>
    <property type="match status" value="1"/>
</dbReference>
<evidence type="ECO:0000256" key="2">
    <source>
        <dbReference type="ARBA" id="ARBA00037999"/>
    </source>
</evidence>
<evidence type="ECO:0000313" key="7">
    <source>
        <dbReference type="Proteomes" id="UP000275719"/>
    </source>
</evidence>
<keyword evidence="7" id="KW-1185">Reference proteome</keyword>
<dbReference type="PANTHER" id="PTHR30244:SF36">
    <property type="entry name" value="3-OXO-GLUCOSE-6-PHOSPHATE:GLUTAMATE AMINOTRANSFERASE"/>
    <property type="match status" value="1"/>
</dbReference>
<keyword evidence="6" id="KW-0032">Aminotransferase</keyword>
<evidence type="ECO:0000256" key="1">
    <source>
        <dbReference type="ARBA" id="ARBA00022898"/>
    </source>
</evidence>
<feature type="modified residue" description="N6-(pyridoxal phosphate)lysine" evidence="4">
    <location>
        <position position="189"/>
    </location>
</feature>
<name>A0A3P3WDT9_9FLAO</name>
<dbReference type="InterPro" id="IPR000653">
    <property type="entry name" value="DegT/StrS_aminotransferase"/>
</dbReference>
<dbReference type="InterPro" id="IPR015421">
    <property type="entry name" value="PyrdxlP-dep_Trfase_major"/>
</dbReference>
<feature type="active site" description="Proton acceptor" evidence="3">
    <location>
        <position position="189"/>
    </location>
</feature>
<dbReference type="CDD" id="cd00616">
    <property type="entry name" value="AHBA_syn"/>
    <property type="match status" value="1"/>
</dbReference>
<dbReference type="RefSeq" id="WP_125016232.1">
    <property type="nucleotide sequence ID" value="NZ_RQVQ01000001.1"/>
</dbReference>
<sequence>MIPYLDLHKINKPYDAAFLEATQNFLNSGRYILGEKLSDFERDFAHFCETKHSIGVGNGLDALVLIFKAYILKGDLKEGDEILVSANTYIACILAIQNAGLKPILVDTNLDTYNLSIENIKKATTQYTKGILMVHLYGQITDADEIVTFSKEMGLILVEDAAQAHGAISHKKRAGNIGNAAGFSFYPGKNLGALGDAGAITTNDSALAEIIRALRNYGSEMKYYNLYKGINSRLDDIQAAFLSIKLKDLDFDNDKRRGIAKRYLKEIVNPKVKLPFYDGSENHVFHVFTLRLEDRENFQLFMLKNGIQTLIHYPVAPHKQEAMSEFHHLIFPVSEQIHNQIVSIPLHPMLTNEEIAKIIEVVNSY</sequence>
<dbReference type="AlphaFoldDB" id="A0A3P3WDT9"/>
<comment type="caution">
    <text evidence="6">The sequence shown here is derived from an EMBL/GenBank/DDBJ whole genome shotgun (WGS) entry which is preliminary data.</text>
</comment>
<evidence type="ECO:0000256" key="5">
    <source>
        <dbReference type="RuleBase" id="RU004508"/>
    </source>
</evidence>
<evidence type="ECO:0000313" key="6">
    <source>
        <dbReference type="EMBL" id="RRJ93240.1"/>
    </source>
</evidence>
<dbReference type="GO" id="GO:0030170">
    <property type="term" value="F:pyridoxal phosphate binding"/>
    <property type="evidence" value="ECO:0007669"/>
    <property type="project" value="TreeGrafter"/>
</dbReference>
<keyword evidence="6" id="KW-0808">Transferase</keyword>
<reference evidence="6 7" key="1">
    <citation type="submission" date="2018-11" db="EMBL/GenBank/DDBJ databases">
        <title>Flavobacterium sp. nov., YIM 102701-2 draft genome.</title>
        <authorList>
            <person name="Li G."/>
            <person name="Jiang Y."/>
        </authorList>
    </citation>
    <scope>NUCLEOTIDE SEQUENCE [LARGE SCALE GENOMIC DNA]</scope>
    <source>
        <strain evidence="6 7">YIM 102701-2</strain>
    </source>
</reference>